<reference evidence="5" key="3">
    <citation type="submission" date="2018-08" db="EMBL/GenBank/DDBJ databases">
        <authorList>
            <person name="Ferrada E.E."/>
            <person name="Latorre B.A."/>
        </authorList>
    </citation>
    <scope>NUCLEOTIDE SEQUENCE</scope>
    <source>
        <strain evidence="5">NSW</strain>
    </source>
</reference>
<dbReference type="EMBL" id="MF661791">
    <property type="protein sequence ID" value="ATX75141.1"/>
    <property type="molecule type" value="Genomic_DNA"/>
</dbReference>
<evidence type="ECO:0000313" key="5">
    <source>
        <dbReference type="EMBL" id="ATX75141.1"/>
    </source>
</evidence>
<evidence type="ECO:0000256" key="3">
    <source>
        <dbReference type="SAM" id="MobiDB-lite"/>
    </source>
</evidence>
<dbReference type="InterPro" id="IPR009257">
    <property type="entry name" value="Chordopox_A30L"/>
</dbReference>
<keyword evidence="2" id="KW-0597">Phosphoprotein</keyword>
<keyword evidence="7" id="KW-1185">Reference proteome</keyword>
<dbReference type="Proteomes" id="UP000318014">
    <property type="component" value="Genome"/>
</dbReference>
<feature type="compositionally biased region" description="Basic and acidic residues" evidence="3">
    <location>
        <begin position="57"/>
        <end position="68"/>
    </location>
</feature>
<name>A0A2C9DTA0_9POXV</name>
<dbReference type="Pfam" id="PF06015">
    <property type="entry name" value="Chordopox_A30L"/>
    <property type="match status" value="1"/>
</dbReference>
<reference evidence="5 6" key="1">
    <citation type="journal article" date="2017" name="Sci. Rep.">
        <title>Molecular and microscopic characterization of a novel Eastern grey kangaroopox virus genome directly from a clinical sample.</title>
        <authorList>
            <person name="Sarker S."/>
            <person name="Roberts H.K."/>
            <person name="Tidd N."/>
            <person name="Ault S."/>
            <person name="Ladmore G."/>
            <person name="Peters A."/>
            <person name="Forwood J.K."/>
            <person name="Helbig K."/>
            <person name="Raidal S.R."/>
        </authorList>
    </citation>
    <scope>NUCLEOTIDE SEQUENCE [LARGE SCALE GENOMIC DNA]</scope>
    <source>
        <strain evidence="5 6">NSW</strain>
    </source>
</reference>
<organism evidence="4 7">
    <name type="scientific">Eastern grey kangaroopox virus</name>
    <dbReference type="NCBI Taxonomy" id="2042482"/>
    <lineage>
        <taxon>Viruses</taxon>
        <taxon>Varidnaviria</taxon>
        <taxon>Bamfordvirae</taxon>
        <taxon>Nucleocytoviricota</taxon>
        <taxon>Pokkesviricetes</taxon>
        <taxon>Chitovirales</taxon>
        <taxon>Poxviridae</taxon>
        <taxon>Chordopoxvirinae</taxon>
        <taxon>Macropopoxvirus</taxon>
        <taxon>Macropopoxvirus mgiganteuspox</taxon>
        <taxon>Eastern kangaroopox virus</taxon>
    </lineage>
</organism>
<feature type="region of interest" description="Disordered" evidence="3">
    <location>
        <begin position="48"/>
        <end position="68"/>
    </location>
</feature>
<evidence type="ECO:0000313" key="7">
    <source>
        <dbReference type="Proteomes" id="UP000318205"/>
    </source>
</evidence>
<sequence length="68" mass="7421">MADIDEANIGHLLSKLTEEGDTEFAATIALIKELINSINARILTLNKKSKKNARSTESMHARSGDRAP</sequence>
<evidence type="ECO:0000313" key="4">
    <source>
        <dbReference type="EMBL" id="ATI21233.1"/>
    </source>
</evidence>
<evidence type="ECO:0000256" key="1">
    <source>
        <dbReference type="ARBA" id="ARBA00003527"/>
    </source>
</evidence>
<dbReference type="Proteomes" id="UP000318205">
    <property type="component" value="Segment"/>
</dbReference>
<comment type="function">
    <text evidence="1">Required for the association between the dense viroplasm and the viral membranes to form the mature virion (MV).</text>
</comment>
<evidence type="ECO:0000313" key="6">
    <source>
        <dbReference type="Proteomes" id="UP000318014"/>
    </source>
</evidence>
<protein>
    <submittedName>
        <fullName evidence="4">IMV protein</fullName>
    </submittedName>
</protein>
<accession>A0A2C9DTA0</accession>
<dbReference type="EMBL" id="MF467281">
    <property type="protein sequence ID" value="ATI21233.1"/>
    <property type="molecule type" value="Genomic_DNA"/>
</dbReference>
<reference evidence="4 7" key="2">
    <citation type="journal article" date="2017" name="Virus Res.">
        <title>Complete genomic characterisation of two novel poxviruses (WKPV and EKPV) from western and eastern grey kangaroos.</title>
        <authorList>
            <person name="Bennett M."/>
            <person name="Tu S.L."/>
            <person name="Upton C."/>
            <person name="McArtor C."/>
            <person name="Gillett A."/>
            <person name="Laird T."/>
            <person name="O'Dea M."/>
        </authorList>
    </citation>
    <scope>NUCLEOTIDE SEQUENCE [LARGE SCALE GENOMIC DNA]</scope>
    <source>
        <strain evidence="4">Sunshine Coast</strain>
    </source>
</reference>
<evidence type="ECO:0000256" key="2">
    <source>
        <dbReference type="ARBA" id="ARBA00022553"/>
    </source>
</evidence>
<proteinExistence type="predicted"/>
<gene>
    <name evidence="5" type="ORF">EKPV-NSW-ORF153</name>
</gene>